<feature type="domain" description="AMP-binding enzyme C-terminal" evidence="6">
    <location>
        <begin position="773"/>
        <end position="848"/>
    </location>
</feature>
<dbReference type="Gene3D" id="3.40.50.12780">
    <property type="entry name" value="N-terminal domain of ligase-like"/>
    <property type="match status" value="1"/>
</dbReference>
<dbReference type="PANTHER" id="PTHR43201:SF5">
    <property type="entry name" value="MEDIUM-CHAIN ACYL-COA LIGASE ACSF2, MITOCHONDRIAL"/>
    <property type="match status" value="1"/>
</dbReference>
<dbReference type="InterPro" id="IPR000873">
    <property type="entry name" value="AMP-dep_synth/lig_dom"/>
</dbReference>
<dbReference type="CDD" id="cd04433">
    <property type="entry name" value="AFD_class_I"/>
    <property type="match status" value="1"/>
</dbReference>
<dbReference type="PRINTS" id="PR00080">
    <property type="entry name" value="SDRFAMILY"/>
</dbReference>
<dbReference type="Pfam" id="PF13193">
    <property type="entry name" value="AMP-binding_C"/>
    <property type="match status" value="1"/>
</dbReference>
<dbReference type="Pfam" id="PF00501">
    <property type="entry name" value="AMP-binding"/>
    <property type="match status" value="1"/>
</dbReference>
<sequence length="880" mass="93992">MILLDKEVAPMFELPKTVRVALGAASYGISDRRLTPAVTGKVILVTGASSGVGRATAHRLAAHGATVIAVARRAALLEQLRTETAGFTGSVHPYPADLSNPDDCAALIERVLAEHGHIDVFVNNAGKSIRRWLSDSLDRWDNVEDTARINYLGPVRLVLSLLPSMRARRDGHIVNISTAGVHAPAVGWTAYIATKSAFNAWMRGAAPELRADGISVSTVHLQLVRSDMLGPYRIYRYTPSMSTEEAASLVCRAIVDRPLAIRPWWERAAAPVSYALDNSRAAQRMLTLYAKAGNWNNRPVDWAGPIGRVEQTANLLDDAVTVAGWLPASGVLGLLPPSRIPQLAFALRDGAGLATTLSAFAARFPDRPAMIDDDGPVTAAELDRQVRRLAAALRARWDIRRGQRVGVLCRNHRGFVVAAYAAARLSADLVPLNYGFAGPQIGEVLARERVELLLYDGEFHTEIAKSGYRGRRVVVRGAAGGLPTMAELVAASGPPVREPAAGGSIILLTGGTTGVPKGAPRQLGWGAARTGMPGLRPRMVLAIADLARVQPIPRLGEPMVIAPPLHHTYGFLALVAAFLMGSTVLVHERFDAATVLADIERHRVRIACLVPTMLQRIMALPPAARRGYRVDSLQMVVCGAAPLPPWLATAFLDEFGDVLFNGYASTETGAGTIATPADLRAAPGTVGRPPTGIVDIRIVDREGREVPVGVIGRVVNKNPSMFHGYSDGRTKEMVDGYMDSGDLGHFDAEGRLYIDGRSDDMIVSGGENVFPQEVEEALLAHPAVADAGAVGVADDDFGQRLAAAVVLEDGRGTSVAALQRHIKATLANYKVPRDIVFVPELPRTTAGKLRRQQLPEVIARARAAAAVAPDAALGSDRSSI</sequence>
<keyword evidence="2" id="KW-0596">Phosphopantetheine</keyword>
<keyword evidence="4" id="KW-0436">Ligase</keyword>
<evidence type="ECO:0000259" key="5">
    <source>
        <dbReference type="Pfam" id="PF00501"/>
    </source>
</evidence>
<keyword evidence="8" id="KW-1185">Reference proteome</keyword>
<protein>
    <submittedName>
        <fullName evidence="7">SDR family NAD(P)-dependent oxidoreductase</fullName>
    </submittedName>
</protein>
<dbReference type="PANTHER" id="PTHR43201">
    <property type="entry name" value="ACYL-COA SYNTHETASE"/>
    <property type="match status" value="1"/>
</dbReference>
<dbReference type="SUPFAM" id="SSF56801">
    <property type="entry name" value="Acetyl-CoA synthetase-like"/>
    <property type="match status" value="1"/>
</dbReference>
<dbReference type="CDD" id="cd05233">
    <property type="entry name" value="SDR_c"/>
    <property type="match status" value="1"/>
</dbReference>
<evidence type="ECO:0000256" key="3">
    <source>
        <dbReference type="ARBA" id="ARBA00022553"/>
    </source>
</evidence>
<dbReference type="PROSITE" id="PS00455">
    <property type="entry name" value="AMP_BINDING"/>
    <property type="match status" value="1"/>
</dbReference>
<dbReference type="InterPro" id="IPR045851">
    <property type="entry name" value="AMP-bd_C_sf"/>
</dbReference>
<dbReference type="InterPro" id="IPR042099">
    <property type="entry name" value="ANL_N_sf"/>
</dbReference>
<dbReference type="AlphaFoldDB" id="A0A386ZKI2"/>
<dbReference type="GO" id="GO:0031956">
    <property type="term" value="F:medium-chain fatty acid-CoA ligase activity"/>
    <property type="evidence" value="ECO:0007669"/>
    <property type="project" value="TreeGrafter"/>
</dbReference>
<dbReference type="KEGG" id="nyu:D7D52_33545"/>
<dbReference type="Gene3D" id="3.40.50.720">
    <property type="entry name" value="NAD(P)-binding Rossmann-like Domain"/>
    <property type="match status" value="1"/>
</dbReference>
<evidence type="ECO:0000313" key="7">
    <source>
        <dbReference type="EMBL" id="AYF77928.1"/>
    </source>
</evidence>
<evidence type="ECO:0000313" key="8">
    <source>
        <dbReference type="Proteomes" id="UP000267164"/>
    </source>
</evidence>
<name>A0A386ZKI2_9NOCA</name>
<accession>A0A386ZKI2</accession>
<dbReference type="OrthoDB" id="9803968at2"/>
<dbReference type="InterPro" id="IPR020845">
    <property type="entry name" value="AMP-binding_CS"/>
</dbReference>
<comment type="similarity">
    <text evidence="1">Belongs to the ATP-dependent AMP-binding enzyme family.</text>
</comment>
<gene>
    <name evidence="7" type="ORF">D7D52_33545</name>
</gene>
<organism evidence="7 8">
    <name type="scientific">Nocardia yunnanensis</name>
    <dbReference type="NCBI Taxonomy" id="2382165"/>
    <lineage>
        <taxon>Bacteria</taxon>
        <taxon>Bacillati</taxon>
        <taxon>Actinomycetota</taxon>
        <taxon>Actinomycetes</taxon>
        <taxon>Mycobacteriales</taxon>
        <taxon>Nocardiaceae</taxon>
        <taxon>Nocardia</taxon>
    </lineage>
</organism>
<feature type="domain" description="AMP-dependent synthetase/ligase" evidence="5">
    <location>
        <begin position="359"/>
        <end position="725"/>
    </location>
</feature>
<evidence type="ECO:0000256" key="2">
    <source>
        <dbReference type="ARBA" id="ARBA00022450"/>
    </source>
</evidence>
<dbReference type="PRINTS" id="PR00081">
    <property type="entry name" value="GDHRDH"/>
</dbReference>
<dbReference type="RefSeq" id="WP_120742882.1">
    <property type="nucleotide sequence ID" value="NZ_CP032568.1"/>
</dbReference>
<dbReference type="SUPFAM" id="SSF51735">
    <property type="entry name" value="NAD(P)-binding Rossmann-fold domains"/>
    <property type="match status" value="1"/>
</dbReference>
<dbReference type="Pfam" id="PF00106">
    <property type="entry name" value="adh_short"/>
    <property type="match status" value="1"/>
</dbReference>
<reference evidence="7 8" key="1">
    <citation type="submission" date="2018-09" db="EMBL/GenBank/DDBJ databases">
        <title>Nocardia yunnanensis sp. nov., an actinomycete isolated from a soil sample.</title>
        <authorList>
            <person name="Zhang J."/>
        </authorList>
    </citation>
    <scope>NUCLEOTIDE SEQUENCE [LARGE SCALE GENOMIC DNA]</scope>
    <source>
        <strain evidence="7 8">CFHS0054</strain>
    </source>
</reference>
<evidence type="ECO:0000256" key="1">
    <source>
        <dbReference type="ARBA" id="ARBA00006432"/>
    </source>
</evidence>
<dbReference type="Proteomes" id="UP000267164">
    <property type="component" value="Chromosome"/>
</dbReference>
<dbReference type="InterPro" id="IPR002347">
    <property type="entry name" value="SDR_fam"/>
</dbReference>
<proteinExistence type="inferred from homology"/>
<dbReference type="EMBL" id="CP032568">
    <property type="protein sequence ID" value="AYF77928.1"/>
    <property type="molecule type" value="Genomic_DNA"/>
</dbReference>
<dbReference type="InterPro" id="IPR025110">
    <property type="entry name" value="AMP-bd_C"/>
</dbReference>
<dbReference type="Gene3D" id="3.30.300.30">
    <property type="match status" value="1"/>
</dbReference>
<dbReference type="GO" id="GO:0006631">
    <property type="term" value="P:fatty acid metabolic process"/>
    <property type="evidence" value="ECO:0007669"/>
    <property type="project" value="TreeGrafter"/>
</dbReference>
<evidence type="ECO:0000256" key="4">
    <source>
        <dbReference type="ARBA" id="ARBA00022598"/>
    </source>
</evidence>
<dbReference type="InterPro" id="IPR036291">
    <property type="entry name" value="NAD(P)-bd_dom_sf"/>
</dbReference>
<evidence type="ECO:0000259" key="6">
    <source>
        <dbReference type="Pfam" id="PF13193"/>
    </source>
</evidence>
<keyword evidence="3" id="KW-0597">Phosphoprotein</keyword>